<evidence type="ECO:0000313" key="2">
    <source>
        <dbReference type="EMBL" id="SJL07716.1"/>
    </source>
</evidence>
<keyword evidence="3" id="KW-1185">Reference proteome</keyword>
<dbReference type="EMBL" id="FUEG01000008">
    <property type="protein sequence ID" value="SJL07716.1"/>
    <property type="molecule type" value="Genomic_DNA"/>
</dbReference>
<feature type="coiled-coil region" evidence="1">
    <location>
        <begin position="58"/>
        <end position="85"/>
    </location>
</feature>
<proteinExistence type="predicted"/>
<organism evidence="2 3">
    <name type="scientific">Armillaria ostoyae</name>
    <name type="common">Armillaria root rot fungus</name>
    <dbReference type="NCBI Taxonomy" id="47428"/>
    <lineage>
        <taxon>Eukaryota</taxon>
        <taxon>Fungi</taxon>
        <taxon>Dikarya</taxon>
        <taxon>Basidiomycota</taxon>
        <taxon>Agaricomycotina</taxon>
        <taxon>Agaricomycetes</taxon>
        <taxon>Agaricomycetidae</taxon>
        <taxon>Agaricales</taxon>
        <taxon>Marasmiineae</taxon>
        <taxon>Physalacriaceae</taxon>
        <taxon>Armillaria</taxon>
    </lineage>
</organism>
<dbReference type="AlphaFoldDB" id="A0A284RG37"/>
<evidence type="ECO:0000313" key="3">
    <source>
        <dbReference type="Proteomes" id="UP000219338"/>
    </source>
</evidence>
<accession>A0A284RG37</accession>
<protein>
    <submittedName>
        <fullName evidence="2">Uncharacterized protein</fullName>
    </submittedName>
</protein>
<sequence>MTVATLRMIRMLSRRASLRRITKPKSETQERITLLIAAHGREMERSHDLHKEYQETTSDELEFQVSRLQRQLDAQQKEISKFSSTEEALISDKVGLLHRVAQLRNAEPAKASLEIIDSLYRRRLEEDLGRLSPGPQSVISEIIKGALDTPLRTYSYSRKRAIALVDSDLDADDVDNAGHCIYESCRRNLMEGYTNPVILRHEELVDPSIAAFFALAHFCDRARISVEHQSCGVAFSRL</sequence>
<name>A0A284RG37_ARMOS</name>
<keyword evidence="1" id="KW-0175">Coiled coil</keyword>
<dbReference type="OMA" id="GHCIYES"/>
<dbReference type="OrthoDB" id="2963379at2759"/>
<reference evidence="3" key="1">
    <citation type="journal article" date="2017" name="Nat. Ecol. Evol.">
        <title>Genome expansion and lineage-specific genetic innovations in the forest pathogenic fungi Armillaria.</title>
        <authorList>
            <person name="Sipos G."/>
            <person name="Prasanna A.N."/>
            <person name="Walter M.C."/>
            <person name="O'Connor E."/>
            <person name="Balint B."/>
            <person name="Krizsan K."/>
            <person name="Kiss B."/>
            <person name="Hess J."/>
            <person name="Varga T."/>
            <person name="Slot J."/>
            <person name="Riley R."/>
            <person name="Boka B."/>
            <person name="Rigling D."/>
            <person name="Barry K."/>
            <person name="Lee J."/>
            <person name="Mihaltcheva S."/>
            <person name="LaButti K."/>
            <person name="Lipzen A."/>
            <person name="Waldron R."/>
            <person name="Moloney N.M."/>
            <person name="Sperisen C."/>
            <person name="Kredics L."/>
            <person name="Vagvoelgyi C."/>
            <person name="Patrignani A."/>
            <person name="Fitzpatrick D."/>
            <person name="Nagy I."/>
            <person name="Doyle S."/>
            <person name="Anderson J.B."/>
            <person name="Grigoriev I.V."/>
            <person name="Gueldener U."/>
            <person name="Muensterkoetter M."/>
            <person name="Nagy L.G."/>
        </authorList>
    </citation>
    <scope>NUCLEOTIDE SEQUENCE [LARGE SCALE GENOMIC DNA]</scope>
    <source>
        <strain evidence="3">C18/9</strain>
    </source>
</reference>
<gene>
    <name evidence="2" type="ORF">ARMOST_11066</name>
</gene>
<dbReference type="Proteomes" id="UP000219338">
    <property type="component" value="Unassembled WGS sequence"/>
</dbReference>
<evidence type="ECO:0000256" key="1">
    <source>
        <dbReference type="SAM" id="Coils"/>
    </source>
</evidence>